<sequence length="174" mass="18188">MTTTSALLGGPATEMDGARFRAIMAEFPTAVTVISATGGDGPAGCTASAVLSLSLEPPSVLVSLASAGRTLRHTLAAGRFGVNVLAWRQRGLIRRFATGETCRRFDGVGHGRHLGVPVLDGAAAALVCDIAQAIPVYDHVLLVGLVRWARAGADHPALVHHRNSSHPTTREEPR</sequence>
<feature type="domain" description="Flavin reductase like" evidence="2">
    <location>
        <begin position="24"/>
        <end position="167"/>
    </location>
</feature>
<gene>
    <name evidence="3" type="ORF">BJ981_004001</name>
</gene>
<dbReference type="GO" id="GO:0010181">
    <property type="term" value="F:FMN binding"/>
    <property type="evidence" value="ECO:0007669"/>
    <property type="project" value="InterPro"/>
</dbReference>
<reference evidence="3 4" key="1">
    <citation type="submission" date="2020-08" db="EMBL/GenBank/DDBJ databases">
        <title>Sequencing the genomes of 1000 actinobacteria strains.</title>
        <authorList>
            <person name="Klenk H.-P."/>
        </authorList>
    </citation>
    <scope>NUCLEOTIDE SEQUENCE [LARGE SCALE GENOMIC DNA]</scope>
    <source>
        <strain evidence="3 4">DSM 45790</strain>
    </source>
</reference>
<dbReference type="Pfam" id="PF01613">
    <property type="entry name" value="Flavin_Reduct"/>
    <property type="match status" value="1"/>
</dbReference>
<evidence type="ECO:0000313" key="3">
    <source>
        <dbReference type="EMBL" id="MBB5628302.1"/>
    </source>
</evidence>
<comment type="caution">
    <text evidence="3">The sequence shown here is derived from an EMBL/GenBank/DDBJ whole genome shotgun (WGS) entry which is preliminary data.</text>
</comment>
<dbReference type="PANTHER" id="PTHR30466">
    <property type="entry name" value="FLAVIN REDUCTASE"/>
    <property type="match status" value="1"/>
</dbReference>
<keyword evidence="1" id="KW-0560">Oxidoreductase</keyword>
<dbReference type="InterPro" id="IPR002563">
    <property type="entry name" value="Flavin_Rdtase-like_dom"/>
</dbReference>
<evidence type="ECO:0000259" key="2">
    <source>
        <dbReference type="SMART" id="SM00903"/>
    </source>
</evidence>
<accession>A0A7W8Z6A9</accession>
<dbReference type="Proteomes" id="UP000588112">
    <property type="component" value="Unassembled WGS sequence"/>
</dbReference>
<dbReference type="SMART" id="SM00903">
    <property type="entry name" value="Flavin_Reduct"/>
    <property type="match status" value="1"/>
</dbReference>
<evidence type="ECO:0000313" key="4">
    <source>
        <dbReference type="Proteomes" id="UP000588112"/>
    </source>
</evidence>
<dbReference type="EMBL" id="JACHBR010000001">
    <property type="protein sequence ID" value="MBB5628302.1"/>
    <property type="molecule type" value="Genomic_DNA"/>
</dbReference>
<dbReference type="SUPFAM" id="SSF50475">
    <property type="entry name" value="FMN-binding split barrel"/>
    <property type="match status" value="1"/>
</dbReference>
<name>A0A7W8Z6A9_9ACTN</name>
<dbReference type="InterPro" id="IPR050268">
    <property type="entry name" value="NADH-dep_flavin_reductase"/>
</dbReference>
<organism evidence="3 4">
    <name type="scientific">Sphaerisporangium krabiense</name>
    <dbReference type="NCBI Taxonomy" id="763782"/>
    <lineage>
        <taxon>Bacteria</taxon>
        <taxon>Bacillati</taxon>
        <taxon>Actinomycetota</taxon>
        <taxon>Actinomycetes</taxon>
        <taxon>Streptosporangiales</taxon>
        <taxon>Streptosporangiaceae</taxon>
        <taxon>Sphaerisporangium</taxon>
    </lineage>
</organism>
<dbReference type="RefSeq" id="WP_204070674.1">
    <property type="nucleotide sequence ID" value="NZ_BOOS01000064.1"/>
</dbReference>
<protein>
    <submittedName>
        <fullName evidence="3">Flavin reductase (DIM6/NTAB) family NADH-FMN oxidoreductase RutF</fullName>
    </submittedName>
</protein>
<dbReference type="AlphaFoldDB" id="A0A7W8Z6A9"/>
<dbReference type="GO" id="GO:0042602">
    <property type="term" value="F:riboflavin reductase (NADPH) activity"/>
    <property type="evidence" value="ECO:0007669"/>
    <property type="project" value="TreeGrafter"/>
</dbReference>
<proteinExistence type="predicted"/>
<evidence type="ECO:0000256" key="1">
    <source>
        <dbReference type="ARBA" id="ARBA00023002"/>
    </source>
</evidence>
<keyword evidence="4" id="KW-1185">Reference proteome</keyword>
<dbReference type="Gene3D" id="2.30.110.10">
    <property type="entry name" value="Electron Transport, Fmn-binding Protein, Chain A"/>
    <property type="match status" value="1"/>
</dbReference>
<dbReference type="PANTHER" id="PTHR30466:SF1">
    <property type="entry name" value="FMN REDUCTASE (NADH) RUTF"/>
    <property type="match status" value="1"/>
</dbReference>
<dbReference type="InterPro" id="IPR012349">
    <property type="entry name" value="Split_barrel_FMN-bd"/>
</dbReference>